<gene>
    <name evidence="3" type="ORF">V8G54_024217</name>
</gene>
<protein>
    <submittedName>
        <fullName evidence="3">Uncharacterized protein</fullName>
    </submittedName>
</protein>
<feature type="signal peptide" evidence="2">
    <location>
        <begin position="1"/>
        <end position="18"/>
    </location>
</feature>
<dbReference type="EMBL" id="CP144694">
    <property type="protein sequence ID" value="WVZ03411.1"/>
    <property type="molecule type" value="Genomic_DNA"/>
</dbReference>
<dbReference type="AlphaFoldDB" id="A0AAQ3N6V9"/>
<proteinExistence type="predicted"/>
<evidence type="ECO:0000313" key="3">
    <source>
        <dbReference type="EMBL" id="WVZ03411.1"/>
    </source>
</evidence>
<evidence type="ECO:0000256" key="2">
    <source>
        <dbReference type="SAM" id="SignalP"/>
    </source>
</evidence>
<evidence type="ECO:0000256" key="1">
    <source>
        <dbReference type="SAM" id="MobiDB-lite"/>
    </source>
</evidence>
<evidence type="ECO:0000313" key="4">
    <source>
        <dbReference type="Proteomes" id="UP001374535"/>
    </source>
</evidence>
<keyword evidence="2" id="KW-0732">Signal</keyword>
<organism evidence="3 4">
    <name type="scientific">Vigna mungo</name>
    <name type="common">Black gram</name>
    <name type="synonym">Phaseolus mungo</name>
    <dbReference type="NCBI Taxonomy" id="3915"/>
    <lineage>
        <taxon>Eukaryota</taxon>
        <taxon>Viridiplantae</taxon>
        <taxon>Streptophyta</taxon>
        <taxon>Embryophyta</taxon>
        <taxon>Tracheophyta</taxon>
        <taxon>Spermatophyta</taxon>
        <taxon>Magnoliopsida</taxon>
        <taxon>eudicotyledons</taxon>
        <taxon>Gunneridae</taxon>
        <taxon>Pentapetalae</taxon>
        <taxon>rosids</taxon>
        <taxon>fabids</taxon>
        <taxon>Fabales</taxon>
        <taxon>Fabaceae</taxon>
        <taxon>Papilionoideae</taxon>
        <taxon>50 kb inversion clade</taxon>
        <taxon>NPAAA clade</taxon>
        <taxon>indigoferoid/millettioid clade</taxon>
        <taxon>Phaseoleae</taxon>
        <taxon>Vigna</taxon>
    </lineage>
</organism>
<reference evidence="3 4" key="1">
    <citation type="journal article" date="2023" name="Life. Sci Alliance">
        <title>Evolutionary insights into 3D genome organization and epigenetic landscape of Vigna mungo.</title>
        <authorList>
            <person name="Junaid A."/>
            <person name="Singh B."/>
            <person name="Bhatia S."/>
        </authorList>
    </citation>
    <scope>NUCLEOTIDE SEQUENCE [LARGE SCALE GENOMIC DNA]</scope>
    <source>
        <strain evidence="3">Urdbean</strain>
    </source>
</reference>
<dbReference type="Proteomes" id="UP001374535">
    <property type="component" value="Chromosome 7"/>
</dbReference>
<feature type="chain" id="PRO_5042879886" evidence="2">
    <location>
        <begin position="19"/>
        <end position="120"/>
    </location>
</feature>
<sequence>MRAHFVLGLTALISEFQSSPPSSASWRKIPKKSLTKQTSELQPEKALVSSVIQELLGTSPQNLGENPVHQSPFSQLLPLACHRELQQLPKAASYISLNRVLVTNTSIQQKNILQLYKGNF</sequence>
<keyword evidence="4" id="KW-1185">Reference proteome</keyword>
<name>A0AAQ3N6V9_VIGMU</name>
<accession>A0AAQ3N6V9</accession>
<feature type="region of interest" description="Disordered" evidence="1">
    <location>
        <begin position="17"/>
        <end position="38"/>
    </location>
</feature>